<feature type="region of interest" description="Disordered" evidence="2">
    <location>
        <begin position="241"/>
        <end position="260"/>
    </location>
</feature>
<dbReference type="GO" id="GO:0005044">
    <property type="term" value="F:scavenger receptor activity"/>
    <property type="evidence" value="ECO:0007669"/>
    <property type="project" value="InterPro"/>
</dbReference>
<dbReference type="PANTHER" id="PTHR24043">
    <property type="entry name" value="SCAVENGER RECEPTOR CLASS F"/>
    <property type="match status" value="1"/>
</dbReference>
<organism evidence="3">
    <name type="scientific">Magallana gigas</name>
    <name type="common">Pacific oyster</name>
    <name type="synonym">Crassostrea gigas</name>
    <dbReference type="NCBI Taxonomy" id="29159"/>
    <lineage>
        <taxon>Eukaryota</taxon>
        <taxon>Metazoa</taxon>
        <taxon>Spiralia</taxon>
        <taxon>Lophotrochozoa</taxon>
        <taxon>Mollusca</taxon>
        <taxon>Bivalvia</taxon>
        <taxon>Autobranchia</taxon>
        <taxon>Pteriomorphia</taxon>
        <taxon>Ostreida</taxon>
        <taxon>Ostreoidea</taxon>
        <taxon>Ostreidae</taxon>
        <taxon>Magallana</taxon>
    </lineage>
</organism>
<keyword evidence="3" id="KW-0675">Receptor</keyword>
<feature type="region of interest" description="Disordered" evidence="2">
    <location>
        <begin position="194"/>
        <end position="213"/>
    </location>
</feature>
<protein>
    <submittedName>
        <fullName evidence="3">Scavenger receptor class F member 2</fullName>
    </submittedName>
</protein>
<evidence type="ECO:0000256" key="2">
    <source>
        <dbReference type="SAM" id="MobiDB-lite"/>
    </source>
</evidence>
<dbReference type="PANTHER" id="PTHR24043:SF8">
    <property type="entry name" value="EGF-LIKE DOMAIN-CONTAINING PROTEIN"/>
    <property type="match status" value="1"/>
</dbReference>
<feature type="compositionally biased region" description="Polar residues" evidence="2">
    <location>
        <begin position="201"/>
        <end position="211"/>
    </location>
</feature>
<evidence type="ECO:0000313" key="3">
    <source>
        <dbReference type="EMBL" id="EKC18025.1"/>
    </source>
</evidence>
<gene>
    <name evidence="3" type="ORF">CGI_10016787</name>
</gene>
<dbReference type="EMBL" id="JH818713">
    <property type="protein sequence ID" value="EKC18025.1"/>
    <property type="molecule type" value="Genomic_DNA"/>
</dbReference>
<feature type="compositionally biased region" description="Polar residues" evidence="2">
    <location>
        <begin position="242"/>
        <end position="251"/>
    </location>
</feature>
<name>K1PNG2_MAGGI</name>
<dbReference type="AlphaFoldDB" id="K1PNG2"/>
<proteinExistence type="predicted"/>
<accession>K1PNG2</accession>
<keyword evidence="1" id="KW-0245">EGF-like domain</keyword>
<dbReference type="Gene3D" id="2.170.300.10">
    <property type="entry name" value="Tie2 ligand-binding domain superfamily"/>
    <property type="match status" value="1"/>
</dbReference>
<dbReference type="InterPro" id="IPR042635">
    <property type="entry name" value="MEGF10/SREC1/2-like"/>
</dbReference>
<dbReference type="InParanoid" id="K1PNG2"/>
<sequence length="456" mass="51264">MPPSLGCPFPDHYGKNCNRKCSSRCKDNRCHIETGYCLDCENGYLGPYCKEECQNNTYGAGCLKKCGQCLGGEKCNFVNGICINGCEAGYYNFSCKAECPDGQYGRNCLETCSENCHVSKTCDKKTGACHGGCIEGWKLPQCNKECDDGTFGTNCSKVCGHCYQGKPCDKKTGVCPPVCDSGYDGLYCNQSKEINRDDSNSDPGSSSTLLTDETEFSPLTGKLNSRGIHLREYINKKDSQKTIENSETMFSDSEPPSPRLLSRHSVQELKELKEELSKNTNKQSPNTTGFTAPLVEHLKKKFPIMLFPVNPDTELKAKVTVLLQKNGVTADLPVVLRSVRKYAARKFVDFRAQTKSKLLSEKLDVGAMQLAELARTIFSKFTDAGNLEIIKMTIILRSFCHEKKLLKKLRGREPVSLDFWVELKEHKERIDSDEDPLKWEKLQAREEKRIERYEKL</sequence>
<dbReference type="HOGENOM" id="CLU_600287_0_0_1"/>
<reference evidence="3" key="1">
    <citation type="journal article" date="2012" name="Nature">
        <title>The oyster genome reveals stress adaptation and complexity of shell formation.</title>
        <authorList>
            <person name="Zhang G."/>
            <person name="Fang X."/>
            <person name="Guo X."/>
            <person name="Li L."/>
            <person name="Luo R."/>
            <person name="Xu F."/>
            <person name="Yang P."/>
            <person name="Zhang L."/>
            <person name="Wang X."/>
            <person name="Qi H."/>
            <person name="Xiong Z."/>
            <person name="Que H."/>
            <person name="Xie Y."/>
            <person name="Holland P.W."/>
            <person name="Paps J."/>
            <person name="Zhu Y."/>
            <person name="Wu F."/>
            <person name="Chen Y."/>
            <person name="Wang J."/>
            <person name="Peng C."/>
            <person name="Meng J."/>
            <person name="Yang L."/>
            <person name="Liu J."/>
            <person name="Wen B."/>
            <person name="Zhang N."/>
            <person name="Huang Z."/>
            <person name="Zhu Q."/>
            <person name="Feng Y."/>
            <person name="Mount A."/>
            <person name="Hedgecock D."/>
            <person name="Xu Z."/>
            <person name="Liu Y."/>
            <person name="Domazet-Loso T."/>
            <person name="Du Y."/>
            <person name="Sun X."/>
            <person name="Zhang S."/>
            <person name="Liu B."/>
            <person name="Cheng P."/>
            <person name="Jiang X."/>
            <person name="Li J."/>
            <person name="Fan D."/>
            <person name="Wang W."/>
            <person name="Fu W."/>
            <person name="Wang T."/>
            <person name="Wang B."/>
            <person name="Zhang J."/>
            <person name="Peng Z."/>
            <person name="Li Y."/>
            <person name="Li N."/>
            <person name="Wang J."/>
            <person name="Chen M."/>
            <person name="He Y."/>
            <person name="Tan F."/>
            <person name="Song X."/>
            <person name="Zheng Q."/>
            <person name="Huang R."/>
            <person name="Yang H."/>
            <person name="Du X."/>
            <person name="Chen L."/>
            <person name="Yang M."/>
            <person name="Gaffney P.M."/>
            <person name="Wang S."/>
            <person name="Luo L."/>
            <person name="She Z."/>
            <person name="Ming Y."/>
            <person name="Huang W."/>
            <person name="Zhang S."/>
            <person name="Huang B."/>
            <person name="Zhang Y."/>
            <person name="Qu T."/>
            <person name="Ni P."/>
            <person name="Miao G."/>
            <person name="Wang J."/>
            <person name="Wang Q."/>
            <person name="Steinberg C.E."/>
            <person name="Wang H."/>
            <person name="Li N."/>
            <person name="Qian L."/>
            <person name="Zhang G."/>
            <person name="Li Y."/>
            <person name="Yang H."/>
            <person name="Liu X."/>
            <person name="Wang J."/>
            <person name="Yin Y."/>
            <person name="Wang J."/>
        </authorList>
    </citation>
    <scope>NUCLEOTIDE SEQUENCE [LARGE SCALE GENOMIC DNA]</scope>
    <source>
        <strain evidence="3">05x7-T-G4-1.051#20</strain>
    </source>
</reference>
<evidence type="ECO:0000256" key="1">
    <source>
        <dbReference type="ARBA" id="ARBA00022536"/>
    </source>
</evidence>